<accession>A0AAW0DF73</accession>
<evidence type="ECO:0000256" key="1">
    <source>
        <dbReference type="SAM" id="MobiDB-lite"/>
    </source>
</evidence>
<dbReference type="EMBL" id="JAYKXP010000015">
    <property type="protein sequence ID" value="KAK7049949.1"/>
    <property type="molecule type" value="Genomic_DNA"/>
</dbReference>
<keyword evidence="3" id="KW-1185">Reference proteome</keyword>
<proteinExistence type="predicted"/>
<dbReference type="Proteomes" id="UP001383192">
    <property type="component" value="Unassembled WGS sequence"/>
</dbReference>
<sequence>MSSQQLTISEDLFFNILWFVGASHTDLTFLWTTCREVSREFKYAVERLFIAKHLGRTYLRIDAGEHRYAVGGKFSLGVVFCFAHLDPTNRSRAVFRVQENCPAEFKPVLGQQFSSTFKHGNPAGRPGVVVQIHRFANDTAIPDMEPSWEKLEIKVSWMGMYSEWFKEEKEYTRRLKLFMNRLDQSAAEMHRRSEKGKLDLMTFLQTAAVSFPDGSEDLKKAVRGERIAQNVRKESGIDWADTDDAGYQRLKEVSFAVGLDDQDSSSDSASDGEESSDGVEFEEQVDRELSG</sequence>
<organism evidence="2 3">
    <name type="scientific">Paramarasmius palmivorus</name>
    <dbReference type="NCBI Taxonomy" id="297713"/>
    <lineage>
        <taxon>Eukaryota</taxon>
        <taxon>Fungi</taxon>
        <taxon>Dikarya</taxon>
        <taxon>Basidiomycota</taxon>
        <taxon>Agaricomycotina</taxon>
        <taxon>Agaricomycetes</taxon>
        <taxon>Agaricomycetidae</taxon>
        <taxon>Agaricales</taxon>
        <taxon>Marasmiineae</taxon>
        <taxon>Marasmiaceae</taxon>
        <taxon>Paramarasmius</taxon>
    </lineage>
</organism>
<feature type="region of interest" description="Disordered" evidence="1">
    <location>
        <begin position="258"/>
        <end position="291"/>
    </location>
</feature>
<evidence type="ECO:0008006" key="4">
    <source>
        <dbReference type="Google" id="ProtNLM"/>
    </source>
</evidence>
<feature type="compositionally biased region" description="Acidic residues" evidence="1">
    <location>
        <begin position="260"/>
        <end position="283"/>
    </location>
</feature>
<evidence type="ECO:0000313" key="3">
    <source>
        <dbReference type="Proteomes" id="UP001383192"/>
    </source>
</evidence>
<name>A0AAW0DF73_9AGAR</name>
<reference evidence="2 3" key="1">
    <citation type="submission" date="2024-01" db="EMBL/GenBank/DDBJ databases">
        <title>A draft genome for a cacao thread blight-causing isolate of Paramarasmius palmivorus.</title>
        <authorList>
            <person name="Baruah I.K."/>
            <person name="Bukari Y."/>
            <person name="Amoako-Attah I."/>
            <person name="Meinhardt L.W."/>
            <person name="Bailey B.A."/>
            <person name="Cohen S.P."/>
        </authorList>
    </citation>
    <scope>NUCLEOTIDE SEQUENCE [LARGE SCALE GENOMIC DNA]</scope>
    <source>
        <strain evidence="2 3">GH-12</strain>
    </source>
</reference>
<protein>
    <recommendedName>
        <fullName evidence="4">F-box protein</fullName>
    </recommendedName>
</protein>
<evidence type="ECO:0000313" key="2">
    <source>
        <dbReference type="EMBL" id="KAK7049949.1"/>
    </source>
</evidence>
<dbReference type="AlphaFoldDB" id="A0AAW0DF73"/>
<gene>
    <name evidence="2" type="ORF">VNI00_005379</name>
</gene>
<comment type="caution">
    <text evidence="2">The sequence shown here is derived from an EMBL/GenBank/DDBJ whole genome shotgun (WGS) entry which is preliminary data.</text>
</comment>